<comment type="caution">
    <text evidence="3">The sequence shown here is derived from an EMBL/GenBank/DDBJ whole genome shotgun (WGS) entry which is preliminary data.</text>
</comment>
<evidence type="ECO:0000313" key="3">
    <source>
        <dbReference type="EMBL" id="TMN73534.1"/>
    </source>
</evidence>
<protein>
    <submittedName>
        <fullName evidence="3">DUF3955 domain-containing protein</fullName>
    </submittedName>
</protein>
<keyword evidence="1" id="KW-0812">Transmembrane</keyword>
<evidence type="ECO:0000313" key="4">
    <source>
        <dbReference type="Proteomes" id="UP000305423"/>
    </source>
</evidence>
<organism evidence="3 4">
    <name type="scientific">Pseudoalteromonas piscicida</name>
    <dbReference type="NCBI Taxonomy" id="43662"/>
    <lineage>
        <taxon>Bacteria</taxon>
        <taxon>Pseudomonadati</taxon>
        <taxon>Pseudomonadota</taxon>
        <taxon>Gammaproteobacteria</taxon>
        <taxon>Alteromonadales</taxon>
        <taxon>Pseudoalteromonadaceae</taxon>
        <taxon>Pseudoalteromonas</taxon>
    </lineage>
</organism>
<dbReference type="EMBL" id="PNEL01000068">
    <property type="protein sequence ID" value="TMN73534.1"/>
    <property type="molecule type" value="Genomic_DNA"/>
</dbReference>
<sequence>MSFLRKYKISALCCISGILCLLAYEFTDSYIDENGFLVEPFGFIPLFWLFQLLALVTLVITFVKHRKVQYTDK</sequence>
<reference evidence="3 4" key="1">
    <citation type="submission" date="2017-12" db="EMBL/GenBank/DDBJ databases">
        <authorList>
            <person name="Paulsen S."/>
            <person name="Gram L.K."/>
        </authorList>
    </citation>
    <scope>NUCLEOTIDE SEQUENCE [LARGE SCALE GENOMIC DNA]</scope>
    <source>
        <strain evidence="3 4">S1607</strain>
    </source>
</reference>
<dbReference type="InterPro" id="IPR025016">
    <property type="entry name" value="DUF3955"/>
</dbReference>
<proteinExistence type="predicted"/>
<gene>
    <name evidence="3" type="ORF">CWB74_21025</name>
</gene>
<keyword evidence="1" id="KW-0472">Membrane</keyword>
<evidence type="ECO:0000256" key="1">
    <source>
        <dbReference type="SAM" id="Phobius"/>
    </source>
</evidence>
<evidence type="ECO:0000259" key="2">
    <source>
        <dbReference type="Pfam" id="PF13127"/>
    </source>
</evidence>
<dbReference type="Pfam" id="PF13127">
    <property type="entry name" value="DUF3955"/>
    <property type="match status" value="1"/>
</dbReference>
<dbReference type="RefSeq" id="WP_017217510.1">
    <property type="nucleotide sequence ID" value="NZ_JASGWW010000002.1"/>
</dbReference>
<dbReference type="AlphaFoldDB" id="A0AAQ2EQ20"/>
<feature type="domain" description="DUF3955" evidence="2">
    <location>
        <begin position="6"/>
        <end position="64"/>
    </location>
</feature>
<feature type="transmembrane region" description="Helical" evidence="1">
    <location>
        <begin position="43"/>
        <end position="63"/>
    </location>
</feature>
<accession>A0AAQ2EQ20</accession>
<reference evidence="4" key="2">
    <citation type="submission" date="2019-06" db="EMBL/GenBank/DDBJ databases">
        <title>Co-occurence of chitin degradation, pigmentation and bioactivity in marine Pseudoalteromonas.</title>
        <authorList>
            <person name="Sonnenschein E.C."/>
            <person name="Bech P.K."/>
        </authorList>
    </citation>
    <scope>NUCLEOTIDE SEQUENCE [LARGE SCALE GENOMIC DNA]</scope>
    <source>
        <strain evidence="4">S1607</strain>
    </source>
</reference>
<name>A0AAQ2EQ20_PSEO7</name>
<keyword evidence="1" id="KW-1133">Transmembrane helix</keyword>
<dbReference type="Proteomes" id="UP000305423">
    <property type="component" value="Unassembled WGS sequence"/>
</dbReference>